<dbReference type="CDD" id="cd18137">
    <property type="entry name" value="HLD_clamp_pol_III_gamma_tau"/>
    <property type="match status" value="1"/>
</dbReference>
<evidence type="ECO:0000256" key="4">
    <source>
        <dbReference type="ARBA" id="ARBA00022695"/>
    </source>
</evidence>
<evidence type="ECO:0000256" key="6">
    <source>
        <dbReference type="ARBA" id="ARBA00022723"/>
    </source>
</evidence>
<dbReference type="Gene3D" id="1.20.272.10">
    <property type="match status" value="1"/>
</dbReference>
<keyword evidence="6" id="KW-0479">Metal-binding</keyword>
<dbReference type="SUPFAM" id="SSF52540">
    <property type="entry name" value="P-loop containing nucleoside triphosphate hydrolases"/>
    <property type="match status" value="1"/>
</dbReference>
<accession>A0A7X2NN11</accession>
<dbReference type="InterPro" id="IPR050238">
    <property type="entry name" value="DNA_Rep/Repair_Clamp_Loader"/>
</dbReference>
<dbReference type="GO" id="GO:0003677">
    <property type="term" value="F:DNA binding"/>
    <property type="evidence" value="ECO:0007669"/>
    <property type="project" value="InterPro"/>
</dbReference>
<dbReference type="Pfam" id="PF12169">
    <property type="entry name" value="DNA_pol3_gamma3"/>
    <property type="match status" value="1"/>
</dbReference>
<dbReference type="EMBL" id="VUMD01000016">
    <property type="protein sequence ID" value="MSS37922.1"/>
    <property type="molecule type" value="Genomic_DNA"/>
</dbReference>
<evidence type="ECO:0000256" key="7">
    <source>
        <dbReference type="ARBA" id="ARBA00022741"/>
    </source>
</evidence>
<comment type="similarity">
    <text evidence="1">Belongs to the DnaX/STICHEL family.</text>
</comment>
<dbReference type="Pfam" id="PF13177">
    <property type="entry name" value="DNA_pol3_delta2"/>
    <property type="match status" value="1"/>
</dbReference>
<dbReference type="InterPro" id="IPR012763">
    <property type="entry name" value="DNA_pol_III_sug/sutau_N"/>
</dbReference>
<keyword evidence="8" id="KW-0862">Zinc</keyword>
<keyword evidence="14" id="KW-1185">Reference proteome</keyword>
<dbReference type="CDD" id="cd00009">
    <property type="entry name" value="AAA"/>
    <property type="match status" value="1"/>
</dbReference>
<dbReference type="PANTHER" id="PTHR11669">
    <property type="entry name" value="REPLICATION FACTOR C / DNA POLYMERASE III GAMMA-TAU SUBUNIT"/>
    <property type="match status" value="1"/>
</dbReference>
<dbReference type="Pfam" id="PF22608">
    <property type="entry name" value="DNAX_ATPase_lid"/>
    <property type="match status" value="1"/>
</dbReference>
<sequence>MSYTALYRKWRPVSFEDVKGQEPIVQTLKNQITSERIGHAYLFCGTRGTGKTSIAKIYARAVNCERPVDGSPCNECPTCQAILSGSSMNVVEIDAASNNGVENIRDIRDQVQYPPTEGRYRVYIIDEVHMLSIGAFNALLKTLEEPPSYVIFILATTEVHKIPVTILSRCQCYDFKRISLETIAARLRELTQAEAIEVEDKALMYVAKAADGSLRDGLSLLDQCAAFHYGKLLTYENVLEVLGAVDTAVFSQMFNAVREGRTRDCICSLEEILIQGRELGQFVTDFIWYMRNLLLIRSSDDVEGLVDMSEENRKLLKEDASRSDGPTLMRYIRVFSELSNQLRYAAQKRVLVEVALIKLTRPAMEPDLDGILQRLGALEAQLEDLEAGRIAIPASSPDGCTAAMEMRQVSASHPVETETPPERVALPPAQMEDLKLVRNEWAKIVRSIGGGAKSYLRDTVVEPGGEGCLTIVFMDSMSYDMGKRPKVIGELERYVEASYGRAIYFKTRLAGRGERLNTIYVTEEELKEKIHIDIIEED</sequence>
<evidence type="ECO:0000256" key="10">
    <source>
        <dbReference type="ARBA" id="ARBA00022932"/>
    </source>
</evidence>
<dbReference type="AlphaFoldDB" id="A0A7X2NN11"/>
<evidence type="ECO:0000256" key="11">
    <source>
        <dbReference type="ARBA" id="ARBA00049244"/>
    </source>
</evidence>
<reference evidence="13 14" key="1">
    <citation type="submission" date="2019-08" db="EMBL/GenBank/DDBJ databases">
        <title>In-depth cultivation of the pig gut microbiome towards novel bacterial diversity and tailored functional studies.</title>
        <authorList>
            <person name="Wylensek D."/>
            <person name="Hitch T.C.A."/>
            <person name="Clavel T."/>
        </authorList>
    </citation>
    <scope>NUCLEOTIDE SEQUENCE [LARGE SCALE GENOMIC DNA]</scope>
    <source>
        <strain evidence="13 14">WCA-389-WT-23D1</strain>
    </source>
</reference>
<dbReference type="GO" id="GO:0003887">
    <property type="term" value="F:DNA-directed DNA polymerase activity"/>
    <property type="evidence" value="ECO:0007669"/>
    <property type="project" value="UniProtKB-KW"/>
</dbReference>
<dbReference type="SUPFAM" id="SSF48019">
    <property type="entry name" value="post-AAA+ oligomerization domain-like"/>
    <property type="match status" value="1"/>
</dbReference>
<protein>
    <recommendedName>
        <fullName evidence="2">DNA-directed DNA polymerase</fullName>
        <ecNumber evidence="2">2.7.7.7</ecNumber>
    </recommendedName>
</protein>
<gene>
    <name evidence="13" type="primary">dnaX</name>
    <name evidence="13" type="ORF">FYJ39_15490</name>
</gene>
<evidence type="ECO:0000313" key="13">
    <source>
        <dbReference type="EMBL" id="MSS37922.1"/>
    </source>
</evidence>
<dbReference type="InterPro" id="IPR027417">
    <property type="entry name" value="P-loop_NTPase"/>
</dbReference>
<comment type="caution">
    <text evidence="13">The sequence shown here is derived from an EMBL/GenBank/DDBJ whole genome shotgun (WGS) entry which is preliminary data.</text>
</comment>
<evidence type="ECO:0000256" key="3">
    <source>
        <dbReference type="ARBA" id="ARBA00022679"/>
    </source>
</evidence>
<comment type="catalytic activity">
    <reaction evidence="11">
        <text>DNA(n) + a 2'-deoxyribonucleoside 5'-triphosphate = DNA(n+1) + diphosphate</text>
        <dbReference type="Rhea" id="RHEA:22508"/>
        <dbReference type="Rhea" id="RHEA-COMP:17339"/>
        <dbReference type="Rhea" id="RHEA-COMP:17340"/>
        <dbReference type="ChEBI" id="CHEBI:33019"/>
        <dbReference type="ChEBI" id="CHEBI:61560"/>
        <dbReference type="ChEBI" id="CHEBI:173112"/>
        <dbReference type="EC" id="2.7.7.7"/>
    </reaction>
</comment>
<dbReference type="PANTHER" id="PTHR11669:SF0">
    <property type="entry name" value="PROTEIN STICHEL-LIKE 2"/>
    <property type="match status" value="1"/>
</dbReference>
<dbReference type="InterPro" id="IPR022754">
    <property type="entry name" value="DNA_pol_III_gamma-3"/>
</dbReference>
<keyword evidence="3 13" id="KW-0808">Transferase</keyword>
<evidence type="ECO:0000256" key="2">
    <source>
        <dbReference type="ARBA" id="ARBA00012417"/>
    </source>
</evidence>
<dbReference type="GO" id="GO:0006261">
    <property type="term" value="P:DNA-templated DNA replication"/>
    <property type="evidence" value="ECO:0007669"/>
    <property type="project" value="TreeGrafter"/>
</dbReference>
<dbReference type="GO" id="GO:0009360">
    <property type="term" value="C:DNA polymerase III complex"/>
    <property type="evidence" value="ECO:0007669"/>
    <property type="project" value="InterPro"/>
</dbReference>
<dbReference type="InterPro" id="IPR003593">
    <property type="entry name" value="AAA+_ATPase"/>
</dbReference>
<dbReference type="GO" id="GO:0005524">
    <property type="term" value="F:ATP binding"/>
    <property type="evidence" value="ECO:0007669"/>
    <property type="project" value="UniProtKB-KW"/>
</dbReference>
<dbReference type="NCBIfam" id="TIGR02397">
    <property type="entry name" value="dnaX_nterm"/>
    <property type="match status" value="1"/>
</dbReference>
<evidence type="ECO:0000259" key="12">
    <source>
        <dbReference type="SMART" id="SM00382"/>
    </source>
</evidence>
<dbReference type="GO" id="GO:0046872">
    <property type="term" value="F:metal ion binding"/>
    <property type="evidence" value="ECO:0007669"/>
    <property type="project" value="UniProtKB-KW"/>
</dbReference>
<dbReference type="NCBIfam" id="NF004046">
    <property type="entry name" value="PRK05563.1"/>
    <property type="match status" value="1"/>
</dbReference>
<dbReference type="Gene3D" id="3.40.50.300">
    <property type="entry name" value="P-loop containing nucleotide triphosphate hydrolases"/>
    <property type="match status" value="1"/>
</dbReference>
<dbReference type="InterPro" id="IPR008921">
    <property type="entry name" value="DNA_pol3_clamp-load_cplx_C"/>
</dbReference>
<dbReference type="Proteomes" id="UP000429958">
    <property type="component" value="Unassembled WGS sequence"/>
</dbReference>
<organism evidence="13 14">
    <name type="scientific">Clostridium porci</name>
    <dbReference type="NCBI Taxonomy" id="2605778"/>
    <lineage>
        <taxon>Bacteria</taxon>
        <taxon>Bacillati</taxon>
        <taxon>Bacillota</taxon>
        <taxon>Clostridia</taxon>
        <taxon>Eubacteriales</taxon>
        <taxon>Clostridiaceae</taxon>
        <taxon>Clostridium</taxon>
    </lineage>
</organism>
<dbReference type="SMART" id="SM00382">
    <property type="entry name" value="AAA"/>
    <property type="match status" value="1"/>
</dbReference>
<keyword evidence="10" id="KW-0239">DNA-directed DNA polymerase</keyword>
<evidence type="ECO:0000256" key="8">
    <source>
        <dbReference type="ARBA" id="ARBA00022833"/>
    </source>
</evidence>
<evidence type="ECO:0000256" key="5">
    <source>
        <dbReference type="ARBA" id="ARBA00022705"/>
    </source>
</evidence>
<keyword evidence="4 13" id="KW-0548">Nucleotidyltransferase</keyword>
<evidence type="ECO:0000313" key="14">
    <source>
        <dbReference type="Proteomes" id="UP000429958"/>
    </source>
</evidence>
<proteinExistence type="inferred from homology"/>
<dbReference type="FunFam" id="3.40.50.300:FF:000014">
    <property type="entry name" value="DNA polymerase III subunit gamma/tau"/>
    <property type="match status" value="1"/>
</dbReference>
<dbReference type="RefSeq" id="WP_154473365.1">
    <property type="nucleotide sequence ID" value="NZ_DBEWUL010000201.1"/>
</dbReference>
<keyword evidence="7" id="KW-0547">Nucleotide-binding</keyword>
<evidence type="ECO:0000256" key="9">
    <source>
        <dbReference type="ARBA" id="ARBA00022840"/>
    </source>
</evidence>
<name>A0A7X2NN11_9CLOT</name>
<dbReference type="EC" id="2.7.7.7" evidence="2"/>
<dbReference type="InterPro" id="IPR045085">
    <property type="entry name" value="HLD_clamp_pol_III_gamma_tau"/>
</dbReference>
<evidence type="ECO:0000256" key="1">
    <source>
        <dbReference type="ARBA" id="ARBA00006360"/>
    </source>
</evidence>
<keyword evidence="5" id="KW-0235">DNA replication</keyword>
<keyword evidence="9" id="KW-0067">ATP-binding</keyword>
<feature type="domain" description="AAA+ ATPase" evidence="12">
    <location>
        <begin position="37"/>
        <end position="179"/>
    </location>
</feature>
<dbReference type="Gene3D" id="1.10.8.60">
    <property type="match status" value="1"/>
</dbReference>